<dbReference type="InterPro" id="IPR024935">
    <property type="entry name" value="Rubredoxin_dom"/>
</dbReference>
<name>A0AAE3SL64_9BACT</name>
<dbReference type="InterPro" id="IPR013785">
    <property type="entry name" value="Aldolase_TIM"/>
</dbReference>
<dbReference type="PANTHER" id="PTHR43819:SF1">
    <property type="entry name" value="ARCHAEAL-TYPE GLUTAMATE SYNTHASE [NADPH]"/>
    <property type="match status" value="1"/>
</dbReference>
<evidence type="ECO:0000259" key="7">
    <source>
        <dbReference type="PROSITE" id="PS50903"/>
    </source>
</evidence>
<evidence type="ECO:0000313" key="8">
    <source>
        <dbReference type="EMBL" id="MCW3807575.1"/>
    </source>
</evidence>
<evidence type="ECO:0000256" key="1">
    <source>
        <dbReference type="ARBA" id="ARBA00009716"/>
    </source>
</evidence>
<dbReference type="PIRSF" id="PIRSF006429">
    <property type="entry name" value="GOGAT_lg_2"/>
    <property type="match status" value="1"/>
</dbReference>
<dbReference type="Gene3D" id="2.20.28.10">
    <property type="match status" value="1"/>
</dbReference>
<evidence type="ECO:0000256" key="3">
    <source>
        <dbReference type="ARBA" id="ARBA00022723"/>
    </source>
</evidence>
<proteinExistence type="inferred from homology"/>
<keyword evidence="5" id="KW-0408">Iron</keyword>
<dbReference type="GO" id="GO:0005506">
    <property type="term" value="F:iron ion binding"/>
    <property type="evidence" value="ECO:0007669"/>
    <property type="project" value="InterPro"/>
</dbReference>
<evidence type="ECO:0000256" key="4">
    <source>
        <dbReference type="ARBA" id="ARBA00022982"/>
    </source>
</evidence>
<evidence type="ECO:0000256" key="5">
    <source>
        <dbReference type="ARBA" id="ARBA00023004"/>
    </source>
</evidence>
<evidence type="ECO:0000256" key="2">
    <source>
        <dbReference type="ARBA" id="ARBA00022448"/>
    </source>
</evidence>
<dbReference type="CDD" id="cd02808">
    <property type="entry name" value="GltS_FMN"/>
    <property type="match status" value="1"/>
</dbReference>
<dbReference type="RefSeq" id="WP_363320302.1">
    <property type="nucleotide sequence ID" value="NZ_JAPDPI010000051.1"/>
</dbReference>
<reference evidence="8" key="1">
    <citation type="submission" date="2022-10" db="EMBL/GenBank/DDBJ databases">
        <authorList>
            <person name="Yu W.X."/>
        </authorList>
    </citation>
    <scope>NUCLEOTIDE SEQUENCE</scope>
    <source>
        <strain evidence="8">D04</strain>
    </source>
</reference>
<keyword evidence="4" id="KW-0249">Electron transport</keyword>
<dbReference type="Gene3D" id="3.20.20.70">
    <property type="entry name" value="Aldolase class I"/>
    <property type="match status" value="1"/>
</dbReference>
<evidence type="ECO:0000313" key="9">
    <source>
        <dbReference type="Proteomes" id="UP001207408"/>
    </source>
</evidence>
<keyword evidence="9" id="KW-1185">Reference proteome</keyword>
<dbReference type="SUPFAM" id="SSF51395">
    <property type="entry name" value="FMN-linked oxidoreductases"/>
    <property type="match status" value="1"/>
</dbReference>
<dbReference type="CDD" id="cd00730">
    <property type="entry name" value="rubredoxin"/>
    <property type="match status" value="1"/>
</dbReference>
<dbReference type="PROSITE" id="PS50903">
    <property type="entry name" value="RUBREDOXIN_LIKE"/>
    <property type="match status" value="1"/>
</dbReference>
<comment type="similarity">
    <text evidence="1 6">Belongs to the glutamate synthase family.</text>
</comment>
<dbReference type="InterPro" id="IPR002932">
    <property type="entry name" value="Glu_synthdom"/>
</dbReference>
<dbReference type="AlphaFoldDB" id="A0AAE3SL64"/>
<comment type="caution">
    <text evidence="8">The sequence shown here is derived from an EMBL/GenBank/DDBJ whole genome shotgun (WGS) entry which is preliminary data.</text>
</comment>
<evidence type="ECO:0000256" key="6">
    <source>
        <dbReference type="PIRNR" id="PIRNR006429"/>
    </source>
</evidence>
<dbReference type="InterPro" id="IPR024188">
    <property type="entry name" value="GltB"/>
</dbReference>
<dbReference type="GO" id="GO:0006537">
    <property type="term" value="P:glutamate biosynthetic process"/>
    <property type="evidence" value="ECO:0007669"/>
    <property type="project" value="InterPro"/>
</dbReference>
<sequence length="470" mass="51350">MAVYKCLACGNEYDEEKEGVKWQDLPGDWICPVCGVAKDMFESIGDQDEAQNSAEDIDHVDKGDYLSKWKKSGDDNEQYFNDIHTIAETGKSIAEPMKTKMPLVSWNDILFKGAQLSKLPINTEVEVNTKTVIGPRAKHPLVIEIPIYISHMSFGALSKEIKVALAKGSAAVKTLICSGEGGILPEEFENAYKYIYEYIPNKYSLTDENLRKVDAVEIKIGQSAKPGMGGHLPGSKVTREIAHIRGKREGEDIHSPACYPDIRNKEELKSKVDWLREKTGGKPIGVKIAAGNIEEDLDVVLYANPDFITIDGRGGATGSAPKHIKDHTSVPTIFALNRARKYLDANNIVGVSLIITGGLRVSSDFAKALAMGADAVAIATAGMIAGGCQQYRVCNTGKCPVGIATQDNDLRKRLDVDKSAKRIENFLKVSSAELKDFARITGNVDVHGMDIKDVCTTNSEISDYTDIDHV</sequence>
<dbReference type="PANTHER" id="PTHR43819">
    <property type="entry name" value="ARCHAEAL-TYPE GLUTAMATE SYNTHASE [NADPH]"/>
    <property type="match status" value="1"/>
</dbReference>
<dbReference type="Pfam" id="PF01645">
    <property type="entry name" value="Glu_synthase"/>
    <property type="match status" value="1"/>
</dbReference>
<organism evidence="8 9">
    <name type="scientific">Plebeiibacterium marinum</name>
    <dbReference type="NCBI Taxonomy" id="2992111"/>
    <lineage>
        <taxon>Bacteria</taxon>
        <taxon>Pseudomonadati</taxon>
        <taxon>Bacteroidota</taxon>
        <taxon>Bacteroidia</taxon>
        <taxon>Marinilabiliales</taxon>
        <taxon>Marinilabiliaceae</taxon>
        <taxon>Plebeiibacterium</taxon>
    </lineage>
</organism>
<keyword evidence="3" id="KW-0479">Metal-binding</keyword>
<dbReference type="InterPro" id="IPR024934">
    <property type="entry name" value="Rubredoxin-like_dom"/>
</dbReference>
<keyword evidence="2" id="KW-0813">Transport</keyword>
<dbReference type="Proteomes" id="UP001207408">
    <property type="component" value="Unassembled WGS sequence"/>
</dbReference>
<gene>
    <name evidence="8" type="ORF">OM074_18255</name>
</gene>
<dbReference type="EMBL" id="JAPDPI010000051">
    <property type="protein sequence ID" value="MCW3807575.1"/>
    <property type="molecule type" value="Genomic_DNA"/>
</dbReference>
<protein>
    <submittedName>
        <fullName evidence="8">Glutamate synthase-related protein</fullName>
    </submittedName>
</protein>
<dbReference type="SUPFAM" id="SSF57802">
    <property type="entry name" value="Rubredoxin-like"/>
    <property type="match status" value="1"/>
</dbReference>
<accession>A0AAE3SL64</accession>
<dbReference type="GO" id="GO:0015930">
    <property type="term" value="F:glutamate synthase activity"/>
    <property type="evidence" value="ECO:0007669"/>
    <property type="project" value="InterPro"/>
</dbReference>
<feature type="domain" description="Rubredoxin-like" evidence="7">
    <location>
        <begin position="1"/>
        <end position="44"/>
    </location>
</feature>
<dbReference type="Pfam" id="PF00301">
    <property type="entry name" value="Rubredoxin"/>
    <property type="match status" value="1"/>
</dbReference>